<dbReference type="RefSeq" id="WP_165782109.1">
    <property type="nucleotide sequence ID" value="NZ_NPDY01000056.1"/>
</dbReference>
<name>A0ABX4P4H9_9LEPT</name>
<reference evidence="2 3" key="1">
    <citation type="submission" date="2017-07" db="EMBL/GenBank/DDBJ databases">
        <title>Leptospira spp. isolated from tropical soils.</title>
        <authorList>
            <person name="Thibeaux R."/>
            <person name="Iraola G."/>
            <person name="Ferres I."/>
            <person name="Bierque E."/>
            <person name="Girault D."/>
            <person name="Soupe-Gilbert M.-E."/>
            <person name="Picardeau M."/>
            <person name="Goarant C."/>
        </authorList>
    </citation>
    <scope>NUCLEOTIDE SEQUENCE [LARGE SCALE GENOMIC DNA]</scope>
    <source>
        <strain evidence="2 3">FH1-B-C1</strain>
    </source>
</reference>
<evidence type="ECO:0000313" key="2">
    <source>
        <dbReference type="EMBL" id="PJZ67991.1"/>
    </source>
</evidence>
<dbReference type="Proteomes" id="UP000231962">
    <property type="component" value="Unassembled WGS sequence"/>
</dbReference>
<keyword evidence="1" id="KW-0175">Coiled coil</keyword>
<proteinExistence type="predicted"/>
<dbReference type="EMBL" id="NPDY01000056">
    <property type="protein sequence ID" value="PJZ67991.1"/>
    <property type="molecule type" value="Genomic_DNA"/>
</dbReference>
<evidence type="ECO:0000313" key="3">
    <source>
        <dbReference type="Proteomes" id="UP000231962"/>
    </source>
</evidence>
<feature type="coiled-coil region" evidence="1">
    <location>
        <begin position="98"/>
        <end position="160"/>
    </location>
</feature>
<protein>
    <submittedName>
        <fullName evidence="2">Uncharacterized protein</fullName>
    </submittedName>
</protein>
<sequence length="256" mass="27768">EIKDTVYSKNASGDYSFKGGLDNLYGIIENYVDNNLPGRSAVSDPYAETTQAKGSMTGSADSIITSGKSIGILTGIANTYIDASGKALKGTALQNALVADLQKVKNNYQQALTDFETAQTEFTNQKAVVDGIQANYTAKQEEVTTAYNALQDASKELNNKTAIYDFAQMVAYSQHQSPEGLETTSIRSPTEIVKQRLDAANTEVTNKLKEIESIQARIAKQTTVASLNADPKVAENKQATEDWAERALRFSQAETK</sequence>
<keyword evidence="3" id="KW-1185">Reference proteome</keyword>
<feature type="non-terminal residue" evidence="2">
    <location>
        <position position="1"/>
    </location>
</feature>
<gene>
    <name evidence="2" type="ORF">CH360_18545</name>
</gene>
<organism evidence="2 3">
    <name type="scientific">Leptospira perolatii</name>
    <dbReference type="NCBI Taxonomy" id="2023191"/>
    <lineage>
        <taxon>Bacteria</taxon>
        <taxon>Pseudomonadati</taxon>
        <taxon>Spirochaetota</taxon>
        <taxon>Spirochaetia</taxon>
        <taxon>Leptospirales</taxon>
        <taxon>Leptospiraceae</taxon>
        <taxon>Leptospira</taxon>
    </lineage>
</organism>
<comment type="caution">
    <text evidence="2">The sequence shown here is derived from an EMBL/GenBank/DDBJ whole genome shotgun (WGS) entry which is preliminary data.</text>
</comment>
<feature type="non-terminal residue" evidence="2">
    <location>
        <position position="256"/>
    </location>
</feature>
<accession>A0ABX4P4H9</accession>
<evidence type="ECO:0000256" key="1">
    <source>
        <dbReference type="SAM" id="Coils"/>
    </source>
</evidence>